<reference evidence="8" key="1">
    <citation type="submission" date="2010-05" db="EMBL/GenBank/DDBJ databases">
        <title>Identification and Cloning of a Partial Putative Glycoprotein Hormone Alpha Subunit in the Sea Lamprey, Petromyzon marinus.</title>
        <authorList>
            <person name="Wilmot M.T."/>
            <person name="Britt K.L."/>
            <person name="Kosugi T."/>
            <person name="Kavanaugh S.I."/>
            <person name="Freamat M."/>
            <person name="Sower S.A."/>
        </authorList>
    </citation>
    <scope>NUCLEOTIDE SEQUENCE</scope>
</reference>
<accession>D3G8E2</accession>
<dbReference type="Gene3D" id="2.10.90.10">
    <property type="entry name" value="Cystine-knot cytokines"/>
    <property type="match status" value="1"/>
</dbReference>
<dbReference type="PANTHER" id="PTHR31129">
    <property type="entry name" value="GLYCOPROTEIN HORMONE ALPHA-2"/>
    <property type="match status" value="1"/>
</dbReference>
<dbReference type="GO" id="GO:0007166">
    <property type="term" value="P:cell surface receptor signaling pathway"/>
    <property type="evidence" value="ECO:0007669"/>
    <property type="project" value="TreeGrafter"/>
</dbReference>
<evidence type="ECO:0000313" key="11">
    <source>
        <dbReference type="RefSeq" id="XP_032811808.1"/>
    </source>
</evidence>
<dbReference type="AlphaFoldDB" id="D3G8E2"/>
<keyword evidence="5" id="KW-1015">Disulfide bond</keyword>
<keyword evidence="4 7" id="KW-0372">Hormone</keyword>
<dbReference type="GO" id="GO:0005615">
    <property type="term" value="C:extracellular space"/>
    <property type="evidence" value="ECO:0007669"/>
    <property type="project" value="TreeGrafter"/>
</dbReference>
<evidence type="ECO:0000256" key="1">
    <source>
        <dbReference type="ARBA" id="ARBA00004613"/>
    </source>
</evidence>
<evidence type="ECO:0000256" key="6">
    <source>
        <dbReference type="ARBA" id="ARBA00023180"/>
    </source>
</evidence>
<evidence type="ECO:0000313" key="10">
    <source>
        <dbReference type="Proteomes" id="UP001318040"/>
    </source>
</evidence>
<evidence type="ECO:0000313" key="15">
    <source>
        <dbReference type="RefSeq" id="XP_032811812.1"/>
    </source>
</evidence>
<comment type="subunit">
    <text evidence="7">Heterodimer of an alpha and a beta chain.</text>
</comment>
<dbReference type="RefSeq" id="XP_032811812.1">
    <property type="nucleotide sequence ID" value="XM_032955921.1"/>
</dbReference>
<feature type="signal peptide" evidence="7">
    <location>
        <begin position="1"/>
        <end position="23"/>
    </location>
</feature>
<evidence type="ECO:0000313" key="8">
    <source>
        <dbReference type="EMBL" id="ACI87878.2"/>
    </source>
</evidence>
<dbReference type="Proteomes" id="UP001318040">
    <property type="component" value="Chromosome 17"/>
</dbReference>
<evidence type="ECO:0000313" key="12">
    <source>
        <dbReference type="RefSeq" id="XP_032811809.1"/>
    </source>
</evidence>
<dbReference type="RefSeq" id="XP_032811808.1">
    <property type="nucleotide sequence ID" value="XM_032955917.1"/>
</dbReference>
<proteinExistence type="evidence at transcript level"/>
<evidence type="ECO:0000313" key="13">
    <source>
        <dbReference type="RefSeq" id="XP_032811810.1"/>
    </source>
</evidence>
<sequence>MQRVTMPMLSLLCLLGAAMPAISKPGCHPYPFELALRRERGACLARVHACVGFCESSAFPSKYSVLQASHYRHNITSVAQCCTIRRLEKVRTRVKCGTSNHVMEVFTAKECQCDVCRRARY</sequence>
<feature type="chain" id="PRO_5007361099" description="Glycoprotein hormones alpha chain" evidence="7">
    <location>
        <begin position="24"/>
        <end position="121"/>
    </location>
</feature>
<gene>
    <name evidence="8" type="primary">GPA2</name>
    <name evidence="9" type="synonym">gpa2</name>
    <name evidence="11 12 13 14 15" type="synonym">LOC103091845</name>
</gene>
<evidence type="ECO:0000313" key="9">
    <source>
        <dbReference type="EMBL" id="CBX24528.1"/>
    </source>
</evidence>
<dbReference type="RefSeq" id="XP_032811811.1">
    <property type="nucleotide sequence ID" value="XM_032955920.1"/>
</dbReference>
<dbReference type="RefSeq" id="XP_032811810.1">
    <property type="nucleotide sequence ID" value="XM_032955919.1"/>
</dbReference>
<dbReference type="GO" id="GO:0051427">
    <property type="term" value="F:hormone receptor binding"/>
    <property type="evidence" value="ECO:0007669"/>
    <property type="project" value="TreeGrafter"/>
</dbReference>
<keyword evidence="6 7" id="KW-0325">Glycoprotein</keyword>
<dbReference type="InterPro" id="IPR029034">
    <property type="entry name" value="Cystine-knot_cytokine"/>
</dbReference>
<reference evidence="9" key="2">
    <citation type="submission" date="2010-09" db="EMBL/GenBank/DDBJ databases">
        <title>Emergence and evolution in vertebrates of the glycoprotein hormone related subunit and neurotrophin genes in their genomic environment.</title>
        <authorList>
            <person name="Dos Santos S."/>
            <person name="Mazan S."/>
            <person name="Venkatesh B."/>
            <person name="Cohen-Tannoudji J."/>
            <person name="Querat B."/>
        </authorList>
    </citation>
    <scope>NUCLEOTIDE SEQUENCE</scope>
</reference>
<dbReference type="GO" id="GO:0005179">
    <property type="term" value="F:hormone activity"/>
    <property type="evidence" value="ECO:0007669"/>
    <property type="project" value="UniProtKB-KW"/>
</dbReference>
<dbReference type="Pfam" id="PF00236">
    <property type="entry name" value="Hormone_6"/>
    <property type="match status" value="1"/>
</dbReference>
<keyword evidence="7" id="KW-0732">Signal</keyword>
<evidence type="ECO:0000256" key="7">
    <source>
        <dbReference type="RuleBase" id="RU362129"/>
    </source>
</evidence>
<evidence type="ECO:0000256" key="3">
    <source>
        <dbReference type="ARBA" id="ARBA00022525"/>
    </source>
</evidence>
<dbReference type="InterPro" id="IPR052680">
    <property type="entry name" value="Glyco_Hormone_Alpha"/>
</dbReference>
<comment type="subcellular location">
    <subcellularLocation>
        <location evidence="1 7">Secreted</location>
    </subcellularLocation>
</comment>
<keyword evidence="10" id="KW-1185">Reference proteome</keyword>
<dbReference type="EMBL" id="FR693760">
    <property type="protein sequence ID" value="CBX24528.1"/>
    <property type="molecule type" value="mRNA"/>
</dbReference>
<evidence type="ECO:0000256" key="4">
    <source>
        <dbReference type="ARBA" id="ARBA00022702"/>
    </source>
</evidence>
<accession>E7AXS6</accession>
<evidence type="ECO:0000313" key="14">
    <source>
        <dbReference type="RefSeq" id="XP_032811811.1"/>
    </source>
</evidence>
<dbReference type="InterPro" id="IPR000476">
    <property type="entry name" value="Glyco_hormone"/>
</dbReference>
<dbReference type="RefSeq" id="XP_032811809.1">
    <property type="nucleotide sequence ID" value="XM_032955918.1"/>
</dbReference>
<organism evidence="8">
    <name type="scientific">Petromyzon marinus</name>
    <name type="common">Sea lamprey</name>
    <dbReference type="NCBI Taxonomy" id="7757"/>
    <lineage>
        <taxon>Eukaryota</taxon>
        <taxon>Metazoa</taxon>
        <taxon>Chordata</taxon>
        <taxon>Craniata</taxon>
        <taxon>Vertebrata</taxon>
        <taxon>Cyclostomata</taxon>
        <taxon>Hyperoartia</taxon>
        <taxon>Petromyzontiformes</taxon>
        <taxon>Petromyzontidae</taxon>
        <taxon>Petromyzon</taxon>
    </lineage>
</organism>
<dbReference type="KEGG" id="pmrn:103091845"/>
<dbReference type="OrthoDB" id="9413153at2759"/>
<evidence type="ECO:0000256" key="2">
    <source>
        <dbReference type="ARBA" id="ARBA00009128"/>
    </source>
</evidence>
<dbReference type="PANTHER" id="PTHR31129:SF2">
    <property type="entry name" value="GLYCOPROTEIN HORMONE ALPHA-2"/>
    <property type="match status" value="1"/>
</dbReference>
<keyword evidence="3 7" id="KW-0964">Secreted</keyword>
<comment type="similarity">
    <text evidence="2 7">Belongs to the glycoprotein hormones subunit alpha family.</text>
</comment>
<dbReference type="EMBL" id="FJ265881">
    <property type="protein sequence ID" value="ACI87878.2"/>
    <property type="molecule type" value="mRNA"/>
</dbReference>
<reference evidence="11 12" key="3">
    <citation type="submission" date="2025-04" db="UniProtKB">
        <authorList>
            <consortium name="RefSeq"/>
        </authorList>
    </citation>
    <scope>IDENTIFICATION</scope>
    <source>
        <tissue evidence="11 12">Sperm</tissue>
    </source>
</reference>
<protein>
    <recommendedName>
        <fullName evidence="7">Glycoprotein hormones alpha chain</fullName>
    </recommendedName>
</protein>
<evidence type="ECO:0000256" key="5">
    <source>
        <dbReference type="ARBA" id="ARBA00023157"/>
    </source>
</evidence>
<name>D3G8E2_PETMA</name>
<dbReference type="SUPFAM" id="SSF57501">
    <property type="entry name" value="Cystine-knot cytokines"/>
    <property type="match status" value="1"/>
</dbReference>
<dbReference type="PROSITE" id="PS50277">
    <property type="entry name" value="GLYCO_HORMONE_ALPHA_3"/>
    <property type="match status" value="1"/>
</dbReference>